<dbReference type="Proteomes" id="UP000730739">
    <property type="component" value="Unassembled WGS sequence"/>
</dbReference>
<reference evidence="1 2" key="1">
    <citation type="submission" date="2021-03" db="EMBL/GenBank/DDBJ databases">
        <title>Genomic Encyclopedia of Type Strains, Phase IV (KMG-IV): sequencing the most valuable type-strain genomes for metagenomic binning, comparative biology and taxonomic classification.</title>
        <authorList>
            <person name="Goeker M."/>
        </authorList>
    </citation>
    <scope>NUCLEOTIDE SEQUENCE [LARGE SCALE GENOMIC DNA]</scope>
    <source>
        <strain evidence="1 2">DSM 13372</strain>
    </source>
</reference>
<comment type="caution">
    <text evidence="1">The sequence shown here is derived from an EMBL/GenBank/DDBJ whole genome shotgun (WGS) entry which is preliminary data.</text>
</comment>
<protein>
    <recommendedName>
        <fullName evidence="3">DUF982 domain-containing protein</fullName>
    </recommendedName>
</protein>
<dbReference type="EMBL" id="JAGILA010000001">
    <property type="protein sequence ID" value="MBP2234719.1"/>
    <property type="molecule type" value="Genomic_DNA"/>
</dbReference>
<dbReference type="Pfam" id="PF06169">
    <property type="entry name" value="DUF982"/>
    <property type="match status" value="1"/>
</dbReference>
<evidence type="ECO:0000313" key="2">
    <source>
        <dbReference type="Proteomes" id="UP000730739"/>
    </source>
</evidence>
<gene>
    <name evidence="1" type="ORF">J2Z31_001209</name>
</gene>
<name>A0ABS4QXE1_9HYPH</name>
<evidence type="ECO:0008006" key="3">
    <source>
        <dbReference type="Google" id="ProtNLM"/>
    </source>
</evidence>
<sequence length="97" mass="10913">MQRRNSNMVELNVDRLWDEPVILEEDDRVLRVQSTRDALLCLKNHWPQTTGSGRETALSECIAALNGDASPAVAQSAFLDAAMEAGFRVNRWPREDS</sequence>
<dbReference type="InterPro" id="IPR010385">
    <property type="entry name" value="DUF982"/>
</dbReference>
<proteinExistence type="predicted"/>
<organism evidence="1 2">
    <name type="scientific">Sinorhizobium kostiense</name>
    <dbReference type="NCBI Taxonomy" id="76747"/>
    <lineage>
        <taxon>Bacteria</taxon>
        <taxon>Pseudomonadati</taxon>
        <taxon>Pseudomonadota</taxon>
        <taxon>Alphaproteobacteria</taxon>
        <taxon>Hyphomicrobiales</taxon>
        <taxon>Rhizobiaceae</taxon>
        <taxon>Sinorhizobium/Ensifer group</taxon>
        <taxon>Sinorhizobium</taxon>
    </lineage>
</organism>
<accession>A0ABS4QXE1</accession>
<dbReference type="Gene3D" id="6.10.250.730">
    <property type="match status" value="1"/>
</dbReference>
<dbReference type="RefSeq" id="WP_234939265.1">
    <property type="nucleotide sequence ID" value="NZ_JAGILA010000001.1"/>
</dbReference>
<keyword evidence="2" id="KW-1185">Reference proteome</keyword>
<evidence type="ECO:0000313" key="1">
    <source>
        <dbReference type="EMBL" id="MBP2234719.1"/>
    </source>
</evidence>